<evidence type="ECO:0000256" key="2">
    <source>
        <dbReference type="ARBA" id="ARBA00009403"/>
    </source>
</evidence>
<comment type="similarity">
    <text evidence="2">Belongs to the cystatin family.</text>
</comment>
<evidence type="ECO:0000256" key="3">
    <source>
        <dbReference type="ARBA" id="ARBA00022490"/>
    </source>
</evidence>
<evidence type="ECO:0000256" key="4">
    <source>
        <dbReference type="ARBA" id="ARBA00022690"/>
    </source>
</evidence>
<organism evidence="7 8">
    <name type="scientific">Mizuhopecten yessoensis</name>
    <name type="common">Japanese scallop</name>
    <name type="synonym">Patinopecten yessoensis</name>
    <dbReference type="NCBI Taxonomy" id="6573"/>
    <lineage>
        <taxon>Eukaryota</taxon>
        <taxon>Metazoa</taxon>
        <taxon>Spiralia</taxon>
        <taxon>Lophotrochozoa</taxon>
        <taxon>Mollusca</taxon>
        <taxon>Bivalvia</taxon>
        <taxon>Autobranchia</taxon>
        <taxon>Pteriomorphia</taxon>
        <taxon>Pectinida</taxon>
        <taxon>Pectinoidea</taxon>
        <taxon>Pectinidae</taxon>
        <taxon>Mizuhopecten</taxon>
    </lineage>
</organism>
<dbReference type="EMBL" id="NEDP02003628">
    <property type="protein sequence ID" value="OWF48259.1"/>
    <property type="molecule type" value="Genomic_DNA"/>
</dbReference>
<keyword evidence="3" id="KW-0963">Cytoplasm</keyword>
<keyword evidence="4" id="KW-0646">Protease inhibitor</keyword>
<evidence type="ECO:0000256" key="5">
    <source>
        <dbReference type="ARBA" id="ARBA00022704"/>
    </source>
</evidence>
<evidence type="ECO:0000313" key="7">
    <source>
        <dbReference type="EMBL" id="OWF48259.1"/>
    </source>
</evidence>
<reference evidence="7 8" key="1">
    <citation type="journal article" date="2017" name="Nat. Ecol. Evol.">
        <title>Scallop genome provides insights into evolution of bilaterian karyotype and development.</title>
        <authorList>
            <person name="Wang S."/>
            <person name="Zhang J."/>
            <person name="Jiao W."/>
            <person name="Li J."/>
            <person name="Xun X."/>
            <person name="Sun Y."/>
            <person name="Guo X."/>
            <person name="Huan P."/>
            <person name="Dong B."/>
            <person name="Zhang L."/>
            <person name="Hu X."/>
            <person name="Sun X."/>
            <person name="Wang J."/>
            <person name="Zhao C."/>
            <person name="Wang Y."/>
            <person name="Wang D."/>
            <person name="Huang X."/>
            <person name="Wang R."/>
            <person name="Lv J."/>
            <person name="Li Y."/>
            <person name="Zhang Z."/>
            <person name="Liu B."/>
            <person name="Lu W."/>
            <person name="Hui Y."/>
            <person name="Liang J."/>
            <person name="Zhou Z."/>
            <person name="Hou R."/>
            <person name="Li X."/>
            <person name="Liu Y."/>
            <person name="Li H."/>
            <person name="Ning X."/>
            <person name="Lin Y."/>
            <person name="Zhao L."/>
            <person name="Xing Q."/>
            <person name="Dou J."/>
            <person name="Li Y."/>
            <person name="Mao J."/>
            <person name="Guo H."/>
            <person name="Dou H."/>
            <person name="Li T."/>
            <person name="Mu C."/>
            <person name="Jiang W."/>
            <person name="Fu Q."/>
            <person name="Fu X."/>
            <person name="Miao Y."/>
            <person name="Liu J."/>
            <person name="Yu Q."/>
            <person name="Li R."/>
            <person name="Liao H."/>
            <person name="Li X."/>
            <person name="Kong Y."/>
            <person name="Jiang Z."/>
            <person name="Chourrout D."/>
            <person name="Li R."/>
            <person name="Bao Z."/>
        </authorList>
    </citation>
    <scope>NUCLEOTIDE SEQUENCE [LARGE SCALE GENOMIC DNA]</scope>
    <source>
        <strain evidence="7 8">PY_sf001</strain>
    </source>
</reference>
<dbReference type="AlphaFoldDB" id="A0A210QHS7"/>
<dbReference type="SUPFAM" id="SSF54403">
    <property type="entry name" value="Cystatin/monellin"/>
    <property type="match status" value="1"/>
</dbReference>
<sequence length="101" mass="11123">MAAPWRNVVPATEDVIDITANLQPATGIFLDAGDFEMFESISSIKQVVQGTNYVIKVRISPEDTGYIHMKTYVALPINNQGPVITGIQQNKTLNDPIESFN</sequence>
<proteinExistence type="inferred from homology"/>
<dbReference type="InterPro" id="IPR046350">
    <property type="entry name" value="Cystatin_sf"/>
</dbReference>
<comment type="caution">
    <text evidence="7">The sequence shown here is derived from an EMBL/GenBank/DDBJ whole genome shotgun (WGS) entry which is preliminary data.</text>
</comment>
<dbReference type="Pfam" id="PF00031">
    <property type="entry name" value="Cystatin"/>
    <property type="match status" value="1"/>
</dbReference>
<dbReference type="STRING" id="6573.A0A210QHS7"/>
<gene>
    <name evidence="7" type="ORF">KP79_PYT07360</name>
</gene>
<evidence type="ECO:0000256" key="1">
    <source>
        <dbReference type="ARBA" id="ARBA00004496"/>
    </source>
</evidence>
<dbReference type="InterPro" id="IPR001713">
    <property type="entry name" value="Prot_inh_stefin"/>
</dbReference>
<dbReference type="Proteomes" id="UP000242188">
    <property type="component" value="Unassembled WGS sequence"/>
</dbReference>
<dbReference type="InterPro" id="IPR018073">
    <property type="entry name" value="Prot_inh_cystat_CS"/>
</dbReference>
<comment type="subcellular location">
    <subcellularLocation>
        <location evidence="1">Cytoplasm</location>
    </subcellularLocation>
</comment>
<dbReference type="PROSITE" id="PS00287">
    <property type="entry name" value="CYSTATIN"/>
    <property type="match status" value="1"/>
</dbReference>
<name>A0A210QHS7_MIZYE</name>
<protein>
    <submittedName>
        <fullName evidence="7">Cystatin-A</fullName>
    </submittedName>
</protein>
<evidence type="ECO:0000259" key="6">
    <source>
        <dbReference type="Pfam" id="PF00031"/>
    </source>
</evidence>
<accession>A0A210QHS7</accession>
<keyword evidence="8" id="KW-1185">Reference proteome</keyword>
<dbReference type="GO" id="GO:0005829">
    <property type="term" value="C:cytosol"/>
    <property type="evidence" value="ECO:0007669"/>
    <property type="project" value="TreeGrafter"/>
</dbReference>
<dbReference type="GO" id="GO:0004869">
    <property type="term" value="F:cysteine-type endopeptidase inhibitor activity"/>
    <property type="evidence" value="ECO:0007669"/>
    <property type="project" value="UniProtKB-KW"/>
</dbReference>
<keyword evidence="5" id="KW-0789">Thiol protease inhibitor</keyword>
<dbReference type="Gene3D" id="3.10.450.10">
    <property type="match status" value="1"/>
</dbReference>
<dbReference type="PANTHER" id="PTHR11414">
    <property type="entry name" value="CYSTATIN FAMILY MEMBER"/>
    <property type="match status" value="1"/>
</dbReference>
<dbReference type="PANTHER" id="PTHR11414:SF21">
    <property type="entry name" value="CYSTATIN 14A, TANDEM DUPLICATE 1-RELATED"/>
    <property type="match status" value="1"/>
</dbReference>
<feature type="domain" description="Cystatin" evidence="6">
    <location>
        <begin position="34"/>
        <end position="80"/>
    </location>
</feature>
<dbReference type="InterPro" id="IPR000010">
    <property type="entry name" value="Cystatin_dom"/>
</dbReference>
<evidence type="ECO:0000313" key="8">
    <source>
        <dbReference type="Proteomes" id="UP000242188"/>
    </source>
</evidence>
<dbReference type="OrthoDB" id="2429551at2759"/>